<feature type="region of interest" description="Disordered" evidence="7">
    <location>
        <begin position="1"/>
        <end position="85"/>
    </location>
</feature>
<feature type="compositionally biased region" description="Polar residues" evidence="7">
    <location>
        <begin position="29"/>
        <end position="40"/>
    </location>
</feature>
<dbReference type="OrthoDB" id="79480at2759"/>
<comment type="similarity">
    <text evidence="1 6">Belongs to the ferritin family.</text>
</comment>
<dbReference type="GO" id="GO:0004322">
    <property type="term" value="F:ferroxidase activity"/>
    <property type="evidence" value="ECO:0007669"/>
    <property type="project" value="UniProtKB-EC"/>
</dbReference>
<feature type="binding site" evidence="5">
    <location>
        <position position="783"/>
    </location>
    <ligand>
        <name>Fe cation</name>
        <dbReference type="ChEBI" id="CHEBI:24875"/>
        <label>1</label>
    </ligand>
</feature>
<evidence type="ECO:0000256" key="7">
    <source>
        <dbReference type="SAM" id="MobiDB-lite"/>
    </source>
</evidence>
<feature type="compositionally biased region" description="Polar residues" evidence="7">
    <location>
        <begin position="216"/>
        <end position="231"/>
    </location>
</feature>
<evidence type="ECO:0000256" key="3">
    <source>
        <dbReference type="ARBA" id="ARBA00022723"/>
    </source>
</evidence>
<dbReference type="PANTHER" id="PTHR11431">
    <property type="entry name" value="FERRITIN"/>
    <property type="match status" value="1"/>
</dbReference>
<gene>
    <name evidence="9" type="ORF">DGAL_LOCUS6965</name>
</gene>
<feature type="binding site" evidence="5">
    <location>
        <position position="825"/>
    </location>
    <ligand>
        <name>Fe cation</name>
        <dbReference type="ChEBI" id="CHEBI:24875"/>
        <label>1</label>
    </ligand>
</feature>
<dbReference type="PANTHER" id="PTHR11431:SF75">
    <property type="entry name" value="FERRITIN"/>
    <property type="match status" value="1"/>
</dbReference>
<name>A0A8J2WH74_9CRUS</name>
<feature type="compositionally biased region" description="Polar residues" evidence="7">
    <location>
        <begin position="910"/>
        <end position="919"/>
    </location>
</feature>
<feature type="compositionally biased region" description="Polar residues" evidence="7">
    <location>
        <begin position="99"/>
        <end position="110"/>
    </location>
</feature>
<keyword evidence="10" id="KW-1185">Reference proteome</keyword>
<feature type="region of interest" description="Disordered" evidence="7">
    <location>
        <begin position="214"/>
        <end position="257"/>
    </location>
</feature>
<protein>
    <recommendedName>
        <fullName evidence="6">Ferritin</fullName>
        <ecNumber evidence="6">1.16.3.1</ecNumber>
    </recommendedName>
</protein>
<evidence type="ECO:0000256" key="6">
    <source>
        <dbReference type="RuleBase" id="RU361145"/>
    </source>
</evidence>
<dbReference type="FunFam" id="1.20.1260.10:FF:000002">
    <property type="entry name" value="Ferritin, mitochondrial"/>
    <property type="match status" value="1"/>
</dbReference>
<dbReference type="InterPro" id="IPR001519">
    <property type="entry name" value="Ferritin"/>
</dbReference>
<feature type="binding site" evidence="5">
    <location>
        <position position="745"/>
    </location>
    <ligand>
        <name>Fe cation</name>
        <dbReference type="ChEBI" id="CHEBI:24875"/>
        <label>1</label>
    </ligand>
</feature>
<sequence length="969" mass="108258">MQDAELEQVMSGSRGRKVTSSRPGDPRWPNQQTYYNQNASGADPRSGWDNWNFPPPASGYNAWPHNPNLHQFQHRYPNSFTPPSHFAERSLAHLNQTPLNELSSSGQSGSRDVPSTCDPSSSKQPNSAKYKPNVQSARSKGPVEKAAATKTRVPSNPLHKEISSASKNLVSVSVPEKPNVPVKSTSFMPPNDDLRNKVKASLEKIAATKDQVLVRTATSTPAERPVTSSPHKANRLRNSSGSSAHESEPSTSVPKEKLNNYIRSMDNNQRRQLVEQPRSIISQGSRSKVAAGKAEAPTNKEDIITIVRAVPRRMRPKLLKFHENRRPAYWGTWGKTSHTVGPRSPFGKEIIFDYDVDSDDEWEEVEPGESLTDSEGEGEEKEPADDYEVDNEFLVPHGYLSDEEGEKDEDERPLSPSAAKEKLKLKEEQFERELKEKTCHIKPSLIGCCWSDDQNHEPQLLKVLQRNAAVVLSSTTPIKLGCSELICESGESPMADDSVRSENKASKRLVSDSDVPFLIRLLHGSSYSPSKAQILAKIAEIASWSKCTEAGAMNGRTCWLVQSDVLDRYNLTELSVINTLEFATETKKQGRKADDLRTDEDTPPAKTLRVSLIKKCVQPTSLSANRVPPSQENELTESGKNLNEPVKQPPPTTLPSPSHSLDAKDSAQQESISDLKDSTSNFVEREFDTTRITSQGIERSKVWDRKIRIQKRKKTQEKPSDSFPKVRQNYHEESEASINKQINIELSAHYQYLAMASYFDRDDVALKGFAKFFKESAEEEHEHAQKLMKYQNLRGGKVVFSAINRPSQQEWSTPLVAFEFVLNLEKQVNQSLLDLHKVASGHNDAHLTNYLEEHFLDEQVESINKLAKHHTNLVRVGDGLGVFLYDKELDEKLFKADTEKTSAVQPPPASMNQLENNGVQAGVGEMEGVPSHPDLNVSVATKRKRIPSTESKQNKKKGLQTSSRNTVGK</sequence>
<feature type="region of interest" description="Disordered" evidence="7">
    <location>
        <begin position="269"/>
        <end position="294"/>
    </location>
</feature>
<feature type="compositionally biased region" description="Low complexity" evidence="7">
    <location>
        <begin position="239"/>
        <end position="252"/>
    </location>
</feature>
<feature type="compositionally biased region" description="Acidic residues" evidence="7">
    <location>
        <begin position="357"/>
        <end position="391"/>
    </location>
</feature>
<dbReference type="GO" id="GO:0006879">
    <property type="term" value="P:intracellular iron ion homeostasis"/>
    <property type="evidence" value="ECO:0007669"/>
    <property type="project" value="UniProtKB-KW"/>
</dbReference>
<feature type="region of interest" description="Disordered" evidence="7">
    <location>
        <begin position="621"/>
        <end position="679"/>
    </location>
</feature>
<organism evidence="9 10">
    <name type="scientific">Daphnia galeata</name>
    <dbReference type="NCBI Taxonomy" id="27404"/>
    <lineage>
        <taxon>Eukaryota</taxon>
        <taxon>Metazoa</taxon>
        <taxon>Ecdysozoa</taxon>
        <taxon>Arthropoda</taxon>
        <taxon>Crustacea</taxon>
        <taxon>Branchiopoda</taxon>
        <taxon>Diplostraca</taxon>
        <taxon>Cladocera</taxon>
        <taxon>Anomopoda</taxon>
        <taxon>Daphniidae</taxon>
        <taxon>Daphnia</taxon>
    </lineage>
</organism>
<dbReference type="InterPro" id="IPR009078">
    <property type="entry name" value="Ferritin-like_SF"/>
</dbReference>
<accession>A0A8J2WH74</accession>
<feature type="domain" description="Ferritin-like diiron" evidence="8">
    <location>
        <begin position="728"/>
        <end position="877"/>
    </location>
</feature>
<dbReference type="GO" id="GO:0008198">
    <property type="term" value="F:ferrous iron binding"/>
    <property type="evidence" value="ECO:0007669"/>
    <property type="project" value="TreeGrafter"/>
</dbReference>
<evidence type="ECO:0000259" key="8">
    <source>
        <dbReference type="PROSITE" id="PS50905"/>
    </source>
</evidence>
<dbReference type="EC" id="1.16.3.1" evidence="6"/>
<feature type="compositionally biased region" description="Polar residues" evidence="7">
    <location>
        <begin position="68"/>
        <end position="82"/>
    </location>
</feature>
<keyword evidence="3 5" id="KW-0479">Metal-binding</keyword>
<dbReference type="GO" id="GO:0006826">
    <property type="term" value="P:iron ion transport"/>
    <property type="evidence" value="ECO:0007669"/>
    <property type="project" value="InterPro"/>
</dbReference>
<feature type="compositionally biased region" description="Polar residues" evidence="7">
    <location>
        <begin position="959"/>
        <end position="969"/>
    </location>
</feature>
<evidence type="ECO:0000256" key="1">
    <source>
        <dbReference type="ARBA" id="ARBA00007513"/>
    </source>
</evidence>
<dbReference type="Gene3D" id="1.20.1260.10">
    <property type="match status" value="1"/>
</dbReference>
<dbReference type="InterPro" id="IPR008331">
    <property type="entry name" value="Ferritin_DPS_dom"/>
</dbReference>
<dbReference type="CDD" id="cd01056">
    <property type="entry name" value="Euk_Ferritin"/>
    <property type="match status" value="1"/>
</dbReference>
<feature type="region of interest" description="Disordered" evidence="7">
    <location>
        <begin position="898"/>
        <end position="969"/>
    </location>
</feature>
<comment type="caution">
    <text evidence="9">The sequence shown here is derived from an EMBL/GenBank/DDBJ whole genome shotgun (WGS) entry which is preliminary data.</text>
</comment>
<dbReference type="GO" id="GO:0008199">
    <property type="term" value="F:ferric iron binding"/>
    <property type="evidence" value="ECO:0007669"/>
    <property type="project" value="InterPro"/>
</dbReference>
<evidence type="ECO:0000313" key="10">
    <source>
        <dbReference type="Proteomes" id="UP000789390"/>
    </source>
</evidence>
<feature type="region of interest" description="Disordered" evidence="7">
    <location>
        <begin position="99"/>
        <end position="164"/>
    </location>
</feature>
<dbReference type="InterPro" id="IPR022043">
    <property type="entry name" value="CAF1A_DD"/>
</dbReference>
<dbReference type="InterPro" id="IPR009040">
    <property type="entry name" value="Ferritin-like_diiron"/>
</dbReference>
<evidence type="ECO:0000256" key="4">
    <source>
        <dbReference type="ARBA" id="ARBA00023004"/>
    </source>
</evidence>
<feature type="compositionally biased region" description="Acidic residues" evidence="7">
    <location>
        <begin position="401"/>
        <end position="411"/>
    </location>
</feature>
<feature type="compositionally biased region" description="Polar residues" evidence="7">
    <location>
        <begin position="621"/>
        <end position="641"/>
    </location>
</feature>
<dbReference type="SUPFAM" id="SSF47240">
    <property type="entry name" value="Ferritin-like"/>
    <property type="match status" value="1"/>
</dbReference>
<feature type="compositionally biased region" description="Basic and acidic residues" evidence="7">
    <location>
        <begin position="661"/>
        <end position="679"/>
    </location>
</feature>
<dbReference type="GO" id="GO:0005737">
    <property type="term" value="C:cytoplasm"/>
    <property type="evidence" value="ECO:0007669"/>
    <property type="project" value="TreeGrafter"/>
</dbReference>
<feature type="binding site" evidence="5">
    <location>
        <position position="780"/>
    </location>
    <ligand>
        <name>Fe cation</name>
        <dbReference type="ChEBI" id="CHEBI:24875"/>
        <label>1</label>
    </ligand>
</feature>
<evidence type="ECO:0000256" key="5">
    <source>
        <dbReference type="PIRSR" id="PIRSR601519-1"/>
    </source>
</evidence>
<dbReference type="Pfam" id="PF12253">
    <property type="entry name" value="CAF1A_dimeriz"/>
    <property type="match status" value="1"/>
</dbReference>
<dbReference type="PROSITE" id="PS50905">
    <property type="entry name" value="FERRITIN_LIKE"/>
    <property type="match status" value="1"/>
</dbReference>
<evidence type="ECO:0000313" key="9">
    <source>
        <dbReference type="EMBL" id="CAH0104245.1"/>
    </source>
</evidence>
<dbReference type="Pfam" id="PF00210">
    <property type="entry name" value="Ferritin"/>
    <property type="match status" value="1"/>
</dbReference>
<keyword evidence="2 6" id="KW-0409">Iron storage</keyword>
<comment type="function">
    <text evidence="6">Stores iron in a soluble, non-toxic, readily available form. Important for iron homeostasis. Iron is taken up in the ferrous form and deposited as ferric hydroxides after oxidation.</text>
</comment>
<dbReference type="InterPro" id="IPR012347">
    <property type="entry name" value="Ferritin-like"/>
</dbReference>
<proteinExistence type="inferred from homology"/>
<dbReference type="AlphaFoldDB" id="A0A8J2WH74"/>
<comment type="catalytic activity">
    <reaction evidence="6">
        <text>4 Fe(2+) + O2 + 4 H(+) = 4 Fe(3+) + 2 H2O</text>
        <dbReference type="Rhea" id="RHEA:11148"/>
        <dbReference type="ChEBI" id="CHEBI:15377"/>
        <dbReference type="ChEBI" id="CHEBI:15378"/>
        <dbReference type="ChEBI" id="CHEBI:15379"/>
        <dbReference type="ChEBI" id="CHEBI:29033"/>
        <dbReference type="ChEBI" id="CHEBI:29034"/>
        <dbReference type="EC" id="1.16.3.1"/>
    </reaction>
</comment>
<keyword evidence="4 5" id="KW-0408">Iron</keyword>
<dbReference type="EMBL" id="CAKKLH010000131">
    <property type="protein sequence ID" value="CAH0104245.1"/>
    <property type="molecule type" value="Genomic_DNA"/>
</dbReference>
<feature type="compositionally biased region" description="Polar residues" evidence="7">
    <location>
        <begin position="117"/>
        <end position="138"/>
    </location>
</feature>
<feature type="region of interest" description="Disordered" evidence="7">
    <location>
        <begin position="357"/>
        <end position="422"/>
    </location>
</feature>
<feature type="binding site" evidence="5">
    <location>
        <position position="859"/>
    </location>
    <ligand>
        <name>Fe cation</name>
        <dbReference type="ChEBI" id="CHEBI:24875"/>
        <label>1</label>
    </ligand>
</feature>
<evidence type="ECO:0000256" key="2">
    <source>
        <dbReference type="ARBA" id="ARBA00022434"/>
    </source>
</evidence>
<reference evidence="9" key="1">
    <citation type="submission" date="2021-11" db="EMBL/GenBank/DDBJ databases">
        <authorList>
            <person name="Schell T."/>
        </authorList>
    </citation>
    <scope>NUCLEOTIDE SEQUENCE</scope>
    <source>
        <strain evidence="9">M5</strain>
    </source>
</reference>
<keyword evidence="6" id="KW-0560">Oxidoreductase</keyword>
<dbReference type="Proteomes" id="UP000789390">
    <property type="component" value="Unassembled WGS sequence"/>
</dbReference>